<feature type="transmembrane region" description="Helical" evidence="6">
    <location>
        <begin position="21"/>
        <end position="44"/>
    </location>
</feature>
<keyword evidence="2 6" id="KW-0812">Transmembrane</keyword>
<feature type="transmembrane region" description="Helical" evidence="6">
    <location>
        <begin position="88"/>
        <end position="107"/>
    </location>
</feature>
<evidence type="ECO:0000256" key="1">
    <source>
        <dbReference type="ARBA" id="ARBA00004651"/>
    </source>
</evidence>
<dbReference type="Proteomes" id="UP001187346">
    <property type="component" value="Unassembled WGS sequence"/>
</dbReference>
<dbReference type="SUPFAM" id="SSF103473">
    <property type="entry name" value="MFS general substrate transporter"/>
    <property type="match status" value="1"/>
</dbReference>
<evidence type="ECO:0000313" key="9">
    <source>
        <dbReference type="Proteomes" id="UP001187346"/>
    </source>
</evidence>
<evidence type="ECO:0000256" key="4">
    <source>
        <dbReference type="ARBA" id="ARBA00023136"/>
    </source>
</evidence>
<accession>A0ABU4F2U9</accession>
<evidence type="ECO:0000259" key="7">
    <source>
        <dbReference type="PROSITE" id="PS50850"/>
    </source>
</evidence>
<name>A0ABU4F2U9_9ACTN</name>
<keyword evidence="4 6" id="KW-0472">Membrane</keyword>
<evidence type="ECO:0000313" key="8">
    <source>
        <dbReference type="EMBL" id="MDV7214328.1"/>
    </source>
</evidence>
<dbReference type="InterPro" id="IPR011701">
    <property type="entry name" value="MFS"/>
</dbReference>
<reference evidence="8 9" key="1">
    <citation type="submission" date="2023-10" db="EMBL/GenBank/DDBJ databases">
        <title>Characterization of rhizosphere-enriched actinobacteria from wheat plants lab-grown on chernevaya soil.</title>
        <authorList>
            <person name="Tikhonova E.N."/>
            <person name="Konopkin A."/>
            <person name="Kravchenko I.K."/>
        </authorList>
    </citation>
    <scope>NUCLEOTIDE SEQUENCE [LARGE SCALE GENOMIC DNA]</scope>
    <source>
        <strain evidence="8 9">RR29</strain>
    </source>
</reference>
<dbReference type="PANTHER" id="PTHR42718:SF35">
    <property type="entry name" value="BLL0718 PROTEIN"/>
    <property type="match status" value="1"/>
</dbReference>
<comment type="caution">
    <text evidence="8">The sequence shown here is derived from an EMBL/GenBank/DDBJ whole genome shotgun (WGS) entry which is preliminary data.</text>
</comment>
<comment type="subcellular location">
    <subcellularLocation>
        <location evidence="1">Cell membrane</location>
        <topology evidence="1">Multi-pass membrane protein</topology>
    </subcellularLocation>
</comment>
<feature type="transmembrane region" description="Helical" evidence="6">
    <location>
        <begin position="145"/>
        <end position="167"/>
    </location>
</feature>
<keyword evidence="3 6" id="KW-1133">Transmembrane helix</keyword>
<dbReference type="Gene3D" id="1.20.1250.20">
    <property type="entry name" value="MFS general substrate transporter like domains"/>
    <property type="match status" value="1"/>
</dbReference>
<feature type="transmembrane region" description="Helical" evidence="6">
    <location>
        <begin position="275"/>
        <end position="295"/>
    </location>
</feature>
<dbReference type="InterPro" id="IPR020846">
    <property type="entry name" value="MFS_dom"/>
</dbReference>
<feature type="transmembrane region" description="Helical" evidence="6">
    <location>
        <begin position="206"/>
        <end position="225"/>
    </location>
</feature>
<feature type="transmembrane region" description="Helical" evidence="6">
    <location>
        <begin position="50"/>
        <end position="76"/>
    </location>
</feature>
<evidence type="ECO:0000256" key="6">
    <source>
        <dbReference type="SAM" id="Phobius"/>
    </source>
</evidence>
<dbReference type="Gene3D" id="1.20.1720.10">
    <property type="entry name" value="Multidrug resistance protein D"/>
    <property type="match status" value="1"/>
</dbReference>
<sequence>MSIPSPLTSEAEASGGRNLNVLVTVLAFTGIAVALVQTLIIPIIPHLPEYLHASAADAAWALTATLLCGAVATPVMGRLGDMYGKRRMLLIGIAVLVTGSVICALSESLTTMIIGRALQGLANGVIPLGVSILRDEVPAEKLPVSTAVMLGSLGVGGALGLPASAMIADTFDWHVLFWTSAALGAVALLLVLLLVPESKARPGGRVDVPGALGMGIGLICLLLGVSKGADWGWGSGTTLSVFAVALIVLPSWGWFELRTPQPMVDLRTSSHPQVLFTHLAGIAFGFSLFALNLVLPQVLQLPKVTGYGLGESLATAGLAMAPQGLVMMAVAPFSARVTRTRGPKTTLMIGAVVVGVGYLLIMVLMSATWTLILASCVVAMGVGFGYAALPTLVMDSVPASETAAANSLNTLMRSIGTTTSSAVAGVLLAHMTIDFHGVEVPSENGLRAVLALGVGAATVALAVASFIPRRRPEAALPPANALAGKVGLSPLPDID</sequence>
<evidence type="ECO:0000256" key="2">
    <source>
        <dbReference type="ARBA" id="ARBA00022692"/>
    </source>
</evidence>
<evidence type="ECO:0000256" key="5">
    <source>
        <dbReference type="ARBA" id="ARBA00023251"/>
    </source>
</evidence>
<dbReference type="CDD" id="cd17504">
    <property type="entry name" value="MFS_MMR_MDR_like"/>
    <property type="match status" value="1"/>
</dbReference>
<feature type="domain" description="Major facilitator superfamily (MFS) profile" evidence="7">
    <location>
        <begin position="22"/>
        <end position="471"/>
    </location>
</feature>
<organism evidence="8 9">
    <name type="scientific">Streptomyces prunicolor</name>
    <dbReference type="NCBI Taxonomy" id="67348"/>
    <lineage>
        <taxon>Bacteria</taxon>
        <taxon>Bacillati</taxon>
        <taxon>Actinomycetota</taxon>
        <taxon>Actinomycetes</taxon>
        <taxon>Kitasatosporales</taxon>
        <taxon>Streptomycetaceae</taxon>
        <taxon>Streptomyces</taxon>
    </lineage>
</organism>
<gene>
    <name evidence="8" type="ORF">R5A26_00015</name>
</gene>
<protein>
    <submittedName>
        <fullName evidence="8">MFS transporter</fullName>
    </submittedName>
</protein>
<feature type="transmembrane region" description="Helical" evidence="6">
    <location>
        <begin position="173"/>
        <end position="194"/>
    </location>
</feature>
<feature type="transmembrane region" description="Helical" evidence="6">
    <location>
        <begin position="231"/>
        <end position="255"/>
    </location>
</feature>
<keyword evidence="9" id="KW-1185">Reference proteome</keyword>
<evidence type="ECO:0000256" key="3">
    <source>
        <dbReference type="ARBA" id="ARBA00022989"/>
    </source>
</evidence>
<feature type="transmembrane region" description="Helical" evidence="6">
    <location>
        <begin position="445"/>
        <end position="467"/>
    </location>
</feature>
<dbReference type="Pfam" id="PF07690">
    <property type="entry name" value="MFS_1"/>
    <property type="match status" value="1"/>
</dbReference>
<feature type="transmembrane region" description="Helical" evidence="6">
    <location>
        <begin position="371"/>
        <end position="393"/>
    </location>
</feature>
<keyword evidence="5" id="KW-0046">Antibiotic resistance</keyword>
<dbReference type="PROSITE" id="PS50850">
    <property type="entry name" value="MFS"/>
    <property type="match status" value="1"/>
</dbReference>
<feature type="transmembrane region" description="Helical" evidence="6">
    <location>
        <begin position="347"/>
        <end position="365"/>
    </location>
</feature>
<dbReference type="InterPro" id="IPR036259">
    <property type="entry name" value="MFS_trans_sf"/>
</dbReference>
<dbReference type="PANTHER" id="PTHR42718">
    <property type="entry name" value="MAJOR FACILITATOR SUPERFAMILY MULTIDRUG TRANSPORTER MFSC"/>
    <property type="match status" value="1"/>
</dbReference>
<dbReference type="EMBL" id="JAWMAJ010000001">
    <property type="protein sequence ID" value="MDV7214328.1"/>
    <property type="molecule type" value="Genomic_DNA"/>
</dbReference>
<proteinExistence type="predicted"/>
<dbReference type="RefSeq" id="WP_266879962.1">
    <property type="nucleotide sequence ID" value="NZ_JAPEMW010000003.1"/>
</dbReference>
<feature type="transmembrane region" description="Helical" evidence="6">
    <location>
        <begin position="315"/>
        <end position="335"/>
    </location>
</feature>